<dbReference type="InterPro" id="IPR036661">
    <property type="entry name" value="Luciferase-like_sf"/>
</dbReference>
<gene>
    <name evidence="9" type="ORF">ASILVAE211_20080</name>
</gene>
<reference evidence="9" key="1">
    <citation type="journal article" date="2021" name="Microorganisms">
        <title>Acidisoma silvae sp. nov. and Acidisomacellulosilytica sp. nov., Two Acidophilic Bacteria Isolated from Decaying Wood, Hydrolyzing Cellulose and Producing Poly-3-hydroxybutyrate.</title>
        <authorList>
            <person name="Mieszkin S."/>
            <person name="Pouder E."/>
            <person name="Uroz S."/>
            <person name="Simon-Colin C."/>
            <person name="Alain K."/>
        </authorList>
    </citation>
    <scope>NUCLEOTIDE SEQUENCE</scope>
    <source>
        <strain evidence="9">HW T2.11</strain>
    </source>
</reference>
<dbReference type="PANTHER" id="PTHR30011:SF16">
    <property type="entry name" value="C2H2 FINGER DOMAIN TRANSCRIPTION FACTOR (EUROFUNG)-RELATED"/>
    <property type="match status" value="1"/>
</dbReference>
<evidence type="ECO:0000256" key="3">
    <source>
        <dbReference type="ARBA" id="ARBA00023002"/>
    </source>
</evidence>
<organism evidence="9 10">
    <name type="scientific">Acidisoma silvae</name>
    <dbReference type="NCBI Taxonomy" id="2802396"/>
    <lineage>
        <taxon>Bacteria</taxon>
        <taxon>Pseudomonadati</taxon>
        <taxon>Pseudomonadota</taxon>
        <taxon>Alphaproteobacteria</taxon>
        <taxon>Acetobacterales</taxon>
        <taxon>Acidocellaceae</taxon>
        <taxon>Acidisoma</taxon>
    </lineage>
</organism>
<protein>
    <submittedName>
        <fullName evidence="9">NtaA/DmoA family FMN-dependent monooxygenase</fullName>
        <ecNumber evidence="9">1.14.-.-</ecNumber>
    </submittedName>
</protein>
<dbReference type="GO" id="GO:0004497">
    <property type="term" value="F:monooxygenase activity"/>
    <property type="evidence" value="ECO:0007669"/>
    <property type="project" value="UniProtKB-KW"/>
</dbReference>
<accession>A0A963YUZ5</accession>
<feature type="domain" description="Luciferase-like" evidence="8">
    <location>
        <begin position="35"/>
        <end position="392"/>
    </location>
</feature>
<dbReference type="EC" id="1.14.-.-" evidence="9"/>
<reference evidence="9" key="2">
    <citation type="submission" date="2021-01" db="EMBL/GenBank/DDBJ databases">
        <authorList>
            <person name="Mieszkin S."/>
            <person name="Pouder E."/>
            <person name="Alain K."/>
        </authorList>
    </citation>
    <scope>NUCLEOTIDE SEQUENCE</scope>
    <source>
        <strain evidence="9">HW T2.11</strain>
    </source>
</reference>
<dbReference type="GO" id="GO:0016705">
    <property type="term" value="F:oxidoreductase activity, acting on paired donors, with incorporation or reduction of molecular oxygen"/>
    <property type="evidence" value="ECO:0007669"/>
    <property type="project" value="InterPro"/>
</dbReference>
<feature type="region of interest" description="Disordered" evidence="7">
    <location>
        <begin position="447"/>
        <end position="466"/>
    </location>
</feature>
<evidence type="ECO:0000313" key="9">
    <source>
        <dbReference type="EMBL" id="MCB8877504.1"/>
    </source>
</evidence>
<dbReference type="SUPFAM" id="SSF51679">
    <property type="entry name" value="Bacterial luciferase-like"/>
    <property type="match status" value="1"/>
</dbReference>
<evidence type="ECO:0000256" key="5">
    <source>
        <dbReference type="ARBA" id="ARBA00033748"/>
    </source>
</evidence>
<keyword evidence="1 6" id="KW-0285">Flavoprotein</keyword>
<comment type="caution">
    <text evidence="9">The sequence shown here is derived from an EMBL/GenBank/DDBJ whole genome shotgun (WGS) entry which is preliminary data.</text>
</comment>
<evidence type="ECO:0000256" key="2">
    <source>
        <dbReference type="ARBA" id="ARBA00022643"/>
    </source>
</evidence>
<dbReference type="InterPro" id="IPR011251">
    <property type="entry name" value="Luciferase-like_dom"/>
</dbReference>
<evidence type="ECO:0000313" key="10">
    <source>
        <dbReference type="Proteomes" id="UP000708298"/>
    </source>
</evidence>
<evidence type="ECO:0000256" key="7">
    <source>
        <dbReference type="SAM" id="MobiDB-lite"/>
    </source>
</evidence>
<dbReference type="Gene3D" id="3.20.20.30">
    <property type="entry name" value="Luciferase-like domain"/>
    <property type="match status" value="1"/>
</dbReference>
<dbReference type="AlphaFoldDB" id="A0A963YUZ5"/>
<dbReference type="NCBIfam" id="TIGR03860">
    <property type="entry name" value="FMN_nitrolo"/>
    <property type="match status" value="1"/>
</dbReference>
<dbReference type="InterPro" id="IPR051260">
    <property type="entry name" value="Diverse_substr_monoxygenases"/>
</dbReference>
<dbReference type="RefSeq" id="WP_227323152.1">
    <property type="nucleotide sequence ID" value="NZ_JAESVB010000014.1"/>
</dbReference>
<feature type="binding site" evidence="6">
    <location>
        <position position="226"/>
    </location>
    <ligand>
        <name>FMN</name>
        <dbReference type="ChEBI" id="CHEBI:58210"/>
    </ligand>
</feature>
<comment type="similarity">
    <text evidence="5">Belongs to the NtaA/SnaA/DszA monooxygenase family.</text>
</comment>
<dbReference type="EMBL" id="JAESVB010000014">
    <property type="protein sequence ID" value="MCB8877504.1"/>
    <property type="molecule type" value="Genomic_DNA"/>
</dbReference>
<name>A0A963YUZ5_9PROT</name>
<keyword evidence="2 6" id="KW-0288">FMN</keyword>
<sequence length="466" mass="52491">MTRHLIYNGFLHLTPNHHSHGYWRTPEGQIQYGYSKLDPYIHVVKTLERGRFDTLFIADVSGVYDFEHSIRAGSQFPSADPITIVSALGLATEHLGLAVTSNIIQSPPFAFARQLSSLDHYTNGRVGWNIVTSYLTNGFQNFGYDDIVPHDERYRWAQEYLDVTYKLWEHSWEDGAVLHDVAANRFFDRDRIHRINHIGERYKVAGPHIVEPSPQRTPVLFQAGNSTAGREFAVRNAEVTFLPSATPEAAARDIAILNDLARQNGRDPRSLKKIVTLSTVIGSTEAEAKRKQAYLHEYTDFDAFQAFLSGGSGIDYFNIPPETTLRELKEQYDTSEHVRSGFRRILERNPDVDLDSTWGGHLVKTALLPGRFAGTPEQIADEVQRWADAGVDGFNVVPITTLGWWDEWVDHVVPVLQARGLAQTEYAPGTLREKLFRTGDRLSESHHARTIGLQNASASRAQAEAL</sequence>
<evidence type="ECO:0000256" key="4">
    <source>
        <dbReference type="ARBA" id="ARBA00023033"/>
    </source>
</evidence>
<evidence type="ECO:0000259" key="8">
    <source>
        <dbReference type="Pfam" id="PF00296"/>
    </source>
</evidence>
<feature type="binding site" evidence="6">
    <location>
        <position position="100"/>
    </location>
    <ligand>
        <name>FMN</name>
        <dbReference type="ChEBI" id="CHEBI:58210"/>
    </ligand>
</feature>
<feature type="binding site" evidence="6">
    <location>
        <position position="154"/>
    </location>
    <ligand>
        <name>FMN</name>
        <dbReference type="ChEBI" id="CHEBI:58210"/>
    </ligand>
</feature>
<dbReference type="Pfam" id="PF00296">
    <property type="entry name" value="Bac_luciferase"/>
    <property type="match status" value="1"/>
</dbReference>
<evidence type="ECO:0000256" key="6">
    <source>
        <dbReference type="PIRSR" id="PIRSR000337-1"/>
    </source>
</evidence>
<feature type="binding site" evidence="6">
    <location>
        <position position="59"/>
    </location>
    <ligand>
        <name>FMN</name>
        <dbReference type="ChEBI" id="CHEBI:58210"/>
    </ligand>
</feature>
<keyword evidence="3 9" id="KW-0560">Oxidoreductase</keyword>
<proteinExistence type="inferred from homology"/>
<dbReference type="Proteomes" id="UP000708298">
    <property type="component" value="Unassembled WGS sequence"/>
</dbReference>
<dbReference type="PANTHER" id="PTHR30011">
    <property type="entry name" value="ALKANESULFONATE MONOOXYGENASE-RELATED"/>
    <property type="match status" value="1"/>
</dbReference>
<dbReference type="InterPro" id="IPR016215">
    <property type="entry name" value="NTA_MOA"/>
</dbReference>
<dbReference type="PIRSF" id="PIRSF000337">
    <property type="entry name" value="NTA_MOA"/>
    <property type="match status" value="1"/>
</dbReference>
<feature type="binding site" evidence="6">
    <location>
        <position position="150"/>
    </location>
    <ligand>
        <name>FMN</name>
        <dbReference type="ChEBI" id="CHEBI:58210"/>
    </ligand>
</feature>
<evidence type="ECO:0000256" key="1">
    <source>
        <dbReference type="ARBA" id="ARBA00022630"/>
    </source>
</evidence>
<keyword evidence="4 9" id="KW-0503">Monooxygenase</keyword>
<keyword evidence="10" id="KW-1185">Reference proteome</keyword>